<dbReference type="AlphaFoldDB" id="A0A2N7FAH4"/>
<protein>
    <submittedName>
        <fullName evidence="9">Anaerobic sulfatase maturase</fullName>
    </submittedName>
</protein>
<comment type="cofactor">
    <cofactor evidence="1">
        <name>[4Fe-4S] cluster</name>
        <dbReference type="ChEBI" id="CHEBI:49883"/>
    </cofactor>
</comment>
<keyword evidence="2" id="KW-0004">4Fe-4S</keyword>
<evidence type="ECO:0000313" key="9">
    <source>
        <dbReference type="EMBL" id="PMJ65182.1"/>
    </source>
</evidence>
<dbReference type="InterPro" id="IPR047207">
    <property type="entry name" value="SPASM_anSME"/>
</dbReference>
<name>A0A2N7FAH4_VIBSP</name>
<evidence type="ECO:0000256" key="6">
    <source>
        <dbReference type="ARBA" id="ARBA00023014"/>
    </source>
</evidence>
<evidence type="ECO:0000256" key="4">
    <source>
        <dbReference type="ARBA" id="ARBA00022723"/>
    </source>
</evidence>
<accession>A0A2N7FAH4</accession>
<dbReference type="SUPFAM" id="SSF102114">
    <property type="entry name" value="Radical SAM enzymes"/>
    <property type="match status" value="1"/>
</dbReference>
<dbReference type="InterPro" id="IPR007197">
    <property type="entry name" value="rSAM"/>
</dbReference>
<dbReference type="SFLD" id="SFLDS00029">
    <property type="entry name" value="Radical_SAM"/>
    <property type="match status" value="1"/>
</dbReference>
<dbReference type="GO" id="GO:0016491">
    <property type="term" value="F:oxidoreductase activity"/>
    <property type="evidence" value="ECO:0007669"/>
    <property type="project" value="InterPro"/>
</dbReference>
<dbReference type="Gene3D" id="3.20.20.70">
    <property type="entry name" value="Aldolase class I"/>
    <property type="match status" value="1"/>
</dbReference>
<evidence type="ECO:0000256" key="1">
    <source>
        <dbReference type="ARBA" id="ARBA00001966"/>
    </source>
</evidence>
<dbReference type="InterPro" id="IPR023867">
    <property type="entry name" value="Sulphatase_maturase_rSAM"/>
</dbReference>
<comment type="similarity">
    <text evidence="7">Belongs to the radical SAM superfamily. Anaerobic sulfatase-maturating enzyme family.</text>
</comment>
<dbReference type="GO" id="GO:0051539">
    <property type="term" value="F:4 iron, 4 sulfur cluster binding"/>
    <property type="evidence" value="ECO:0007669"/>
    <property type="project" value="UniProtKB-KW"/>
</dbReference>
<evidence type="ECO:0000256" key="2">
    <source>
        <dbReference type="ARBA" id="ARBA00022485"/>
    </source>
</evidence>
<proteinExistence type="inferred from homology"/>
<dbReference type="CDD" id="cd21120">
    <property type="entry name" value="SPASM_anSME"/>
    <property type="match status" value="1"/>
</dbReference>
<dbReference type="EMBL" id="MCWU01000028">
    <property type="protein sequence ID" value="PMJ65182.1"/>
    <property type="molecule type" value="Genomic_DNA"/>
</dbReference>
<dbReference type="PANTHER" id="PTHR43273">
    <property type="entry name" value="ANAEROBIC SULFATASE-MATURATING ENZYME HOMOLOG ASLB-RELATED"/>
    <property type="match status" value="1"/>
</dbReference>
<dbReference type="SFLD" id="SFLDG01067">
    <property type="entry name" value="SPASM/twitch_domain_containing"/>
    <property type="match status" value="1"/>
</dbReference>
<dbReference type="Pfam" id="PF13186">
    <property type="entry name" value="SPASM"/>
    <property type="match status" value="1"/>
</dbReference>
<comment type="caution">
    <text evidence="9">The sequence shown here is derived from an EMBL/GenBank/DDBJ whole genome shotgun (WGS) entry which is preliminary data.</text>
</comment>
<dbReference type="InterPro" id="IPR058240">
    <property type="entry name" value="rSAM_sf"/>
</dbReference>
<sequence>MEVSKSVHIMSKPTGSVCNLDCDYCFYLEKEKLYPERNTNWKMSDETLEIYIEQHILAQHTDHVTFAWQGGEPLMMGVEFYKKAVQLQNKYAKGKSIENTLQTNSLLLNNEWCEFFKTNHFLIGISIDGPEHLHDKYRTSRSGKGSYRKVAQAIDLLREHRVQFNTLTVIGSHNVDHALEVYQHLKALGSEVHQYIPLVERAAAKPTLEGLYLVDPEHDSSAKLTEWSVPSLKFGQFLATIFDYWVQHDVGQIFVPYFDNTLAGWAGEQGNMCTMAPRCGSAFAMEANGDIYNCDHYVYPEHKLGNIHSKTINEMNFSAQNYEFGIKKKELSEKCKQCSYIKLCNGGCPKQRFIPRTNSAPDNYLCAGYEHFFRSSEVKMKTMCDLWFAGRSPAEVMAL</sequence>
<dbReference type="NCBIfam" id="TIGR04085">
    <property type="entry name" value="rSAM_more_4Fe4S"/>
    <property type="match status" value="1"/>
</dbReference>
<evidence type="ECO:0000256" key="5">
    <source>
        <dbReference type="ARBA" id="ARBA00023004"/>
    </source>
</evidence>
<keyword evidence="6" id="KW-0411">Iron-sulfur</keyword>
<evidence type="ECO:0000256" key="7">
    <source>
        <dbReference type="ARBA" id="ARBA00023601"/>
    </source>
</evidence>
<organism evidence="9 10">
    <name type="scientific">Vibrio splendidus</name>
    <dbReference type="NCBI Taxonomy" id="29497"/>
    <lineage>
        <taxon>Bacteria</taxon>
        <taxon>Pseudomonadati</taxon>
        <taxon>Pseudomonadota</taxon>
        <taxon>Gammaproteobacteria</taxon>
        <taxon>Vibrionales</taxon>
        <taxon>Vibrionaceae</taxon>
        <taxon>Vibrio</taxon>
    </lineage>
</organism>
<dbReference type="GO" id="GO:0046872">
    <property type="term" value="F:metal ion binding"/>
    <property type="evidence" value="ECO:0007669"/>
    <property type="project" value="UniProtKB-KW"/>
</dbReference>
<dbReference type="SFLD" id="SFLDG01384">
    <property type="entry name" value="thioether_bond_formation_requi"/>
    <property type="match status" value="1"/>
</dbReference>
<dbReference type="Pfam" id="PF04055">
    <property type="entry name" value="Radical_SAM"/>
    <property type="match status" value="1"/>
</dbReference>
<dbReference type="PANTHER" id="PTHR43273:SF3">
    <property type="entry name" value="ANAEROBIC SULFATASE-MATURATING ENZYME HOMOLOG ASLB-RELATED"/>
    <property type="match status" value="1"/>
</dbReference>
<dbReference type="CDD" id="cd01335">
    <property type="entry name" value="Radical_SAM"/>
    <property type="match status" value="1"/>
</dbReference>
<dbReference type="InterPro" id="IPR034491">
    <property type="entry name" value="Anaerob_Ser_sulfatase-maturase"/>
</dbReference>
<dbReference type="InterPro" id="IPR013785">
    <property type="entry name" value="Aldolase_TIM"/>
</dbReference>
<dbReference type="SFLD" id="SFLDF00285">
    <property type="entry name" value="anaerobic_Ser-type_sulfatase-m"/>
    <property type="match status" value="1"/>
</dbReference>
<keyword evidence="4" id="KW-0479">Metal-binding</keyword>
<keyword evidence="3" id="KW-0949">S-adenosyl-L-methionine</keyword>
<dbReference type="SFLD" id="SFLDG01072">
    <property type="entry name" value="dehydrogenase_like"/>
    <property type="match status" value="1"/>
</dbReference>
<dbReference type="PROSITE" id="PS51918">
    <property type="entry name" value="RADICAL_SAM"/>
    <property type="match status" value="1"/>
</dbReference>
<dbReference type="SFLD" id="SFLDG01386">
    <property type="entry name" value="main_SPASM_domain-containing"/>
    <property type="match status" value="1"/>
</dbReference>
<dbReference type="RefSeq" id="WP_102516581.1">
    <property type="nucleotide sequence ID" value="NZ_CAWNSM010000028.1"/>
</dbReference>
<gene>
    <name evidence="9" type="ORF">BCU17_20410</name>
</gene>
<evidence type="ECO:0000256" key="3">
    <source>
        <dbReference type="ARBA" id="ARBA00022691"/>
    </source>
</evidence>
<dbReference type="NCBIfam" id="TIGR03942">
    <property type="entry name" value="sulfatase_rSAM"/>
    <property type="match status" value="1"/>
</dbReference>
<keyword evidence="5" id="KW-0408">Iron</keyword>
<reference evidence="10" key="1">
    <citation type="submission" date="2016-07" db="EMBL/GenBank/DDBJ databases">
        <title>Nontailed viruses are major unrecognized killers of bacteria in the ocean.</title>
        <authorList>
            <person name="Kauffman K."/>
            <person name="Hussain F."/>
            <person name="Yang J."/>
            <person name="Arevalo P."/>
            <person name="Brown J."/>
            <person name="Cutler M."/>
            <person name="Kelly L."/>
            <person name="Polz M.F."/>
        </authorList>
    </citation>
    <scope>NUCLEOTIDE SEQUENCE [LARGE SCALE GENOMIC DNA]</scope>
    <source>
        <strain evidence="10">10N.261.55.E11</strain>
    </source>
</reference>
<dbReference type="Proteomes" id="UP000235330">
    <property type="component" value="Unassembled WGS sequence"/>
</dbReference>
<feature type="domain" description="Radical SAM core" evidence="8">
    <location>
        <begin position="1"/>
        <end position="238"/>
    </location>
</feature>
<evidence type="ECO:0000313" key="10">
    <source>
        <dbReference type="Proteomes" id="UP000235330"/>
    </source>
</evidence>
<dbReference type="InterPro" id="IPR023885">
    <property type="entry name" value="4Fe4S-binding_SPASM_dom"/>
</dbReference>
<evidence type="ECO:0000259" key="8">
    <source>
        <dbReference type="PROSITE" id="PS51918"/>
    </source>
</evidence>